<dbReference type="AlphaFoldDB" id="A0A2T0N6A1"/>
<feature type="domain" description="DUF7711" evidence="1">
    <location>
        <begin position="1"/>
        <end position="196"/>
    </location>
</feature>
<organism evidence="2 3">
    <name type="scientific">Nonomuraea fuscirosea</name>
    <dbReference type="NCBI Taxonomy" id="1291556"/>
    <lineage>
        <taxon>Bacteria</taxon>
        <taxon>Bacillati</taxon>
        <taxon>Actinomycetota</taxon>
        <taxon>Actinomycetes</taxon>
        <taxon>Streptosporangiales</taxon>
        <taxon>Streptosporangiaceae</taxon>
        <taxon>Nonomuraea</taxon>
    </lineage>
</organism>
<name>A0A2T0N6A1_9ACTN</name>
<sequence>MQYRRAVERLRMLAEACEQTRRVPADEPFLREAYVFGDLLEGTDPIEAIEVVFVLNLPSEDVSWGSHPPGTAWLVDFLHLDKGGIAYWWRSHRDPVANHRIHEPVRFWSLAGIETEVLEALAERRFSSARRQTTAPRRPPAEVEAELKTTLDHLRSVHAAYWDRRWRRAHRGLSRYPEHHLWEAVRGYLELLDERDKRAGPDEG</sequence>
<evidence type="ECO:0000313" key="2">
    <source>
        <dbReference type="EMBL" id="PRX68083.1"/>
    </source>
</evidence>
<accession>A0A2T0N6A1</accession>
<dbReference type="Proteomes" id="UP000238312">
    <property type="component" value="Unassembled WGS sequence"/>
</dbReference>
<gene>
    <name evidence="2" type="ORF">B0I32_10344</name>
</gene>
<dbReference type="RefSeq" id="WP_146178074.1">
    <property type="nucleotide sequence ID" value="NZ_JBFAIL010000035.1"/>
</dbReference>
<dbReference type="Pfam" id="PF24821">
    <property type="entry name" value="DUF7711"/>
    <property type="match status" value="1"/>
</dbReference>
<keyword evidence="3" id="KW-1185">Reference proteome</keyword>
<proteinExistence type="predicted"/>
<comment type="caution">
    <text evidence="2">The sequence shown here is derived from an EMBL/GenBank/DDBJ whole genome shotgun (WGS) entry which is preliminary data.</text>
</comment>
<reference evidence="2 3" key="1">
    <citation type="submission" date="2018-03" db="EMBL/GenBank/DDBJ databases">
        <title>Genomic Encyclopedia of Type Strains, Phase III (KMG-III): the genomes of soil and plant-associated and newly described type strains.</title>
        <authorList>
            <person name="Whitman W."/>
        </authorList>
    </citation>
    <scope>NUCLEOTIDE SEQUENCE [LARGE SCALE GENOMIC DNA]</scope>
    <source>
        <strain evidence="2 3">CGMCC 4.7104</strain>
    </source>
</reference>
<protein>
    <recommendedName>
        <fullName evidence="1">DUF7711 domain-containing protein</fullName>
    </recommendedName>
</protein>
<evidence type="ECO:0000313" key="3">
    <source>
        <dbReference type="Proteomes" id="UP000238312"/>
    </source>
</evidence>
<dbReference type="InterPro" id="IPR056128">
    <property type="entry name" value="DUF7711"/>
</dbReference>
<dbReference type="OrthoDB" id="3529973at2"/>
<evidence type="ECO:0000259" key="1">
    <source>
        <dbReference type="Pfam" id="PF24821"/>
    </source>
</evidence>
<dbReference type="EMBL" id="PVNG01000003">
    <property type="protein sequence ID" value="PRX68083.1"/>
    <property type="molecule type" value="Genomic_DNA"/>
</dbReference>